<proteinExistence type="predicted"/>
<sequence length="86" mass="10615">MSYIKTNKYYFLFKKHEKLMTVSPLLCHYIDHNKKSLYYLKKSAKYGCIYSKYLMSKLSYNPIRKQNYENNYKNIMREHNIQIIIE</sequence>
<dbReference type="AlphaFoldDB" id="A0A6C0E2M1"/>
<evidence type="ECO:0000313" key="1">
    <source>
        <dbReference type="EMBL" id="QHT21655.1"/>
    </source>
</evidence>
<protein>
    <submittedName>
        <fullName evidence="1">Uncharacterized protein</fullName>
    </submittedName>
</protein>
<accession>A0A6C0E2M1</accession>
<dbReference type="EMBL" id="MN739696">
    <property type="protein sequence ID" value="QHT21655.1"/>
    <property type="molecule type" value="Genomic_DNA"/>
</dbReference>
<reference evidence="1" key="1">
    <citation type="journal article" date="2020" name="Nature">
        <title>Giant virus diversity and host interactions through global metagenomics.</title>
        <authorList>
            <person name="Schulz F."/>
            <person name="Roux S."/>
            <person name="Paez-Espino D."/>
            <person name="Jungbluth S."/>
            <person name="Walsh D.A."/>
            <person name="Denef V.J."/>
            <person name="McMahon K.D."/>
            <person name="Konstantinidis K.T."/>
            <person name="Eloe-Fadrosh E.A."/>
            <person name="Kyrpides N.C."/>
            <person name="Woyke T."/>
        </authorList>
    </citation>
    <scope>NUCLEOTIDE SEQUENCE</scope>
    <source>
        <strain evidence="1">GVMAG-M-3300023179-103</strain>
    </source>
</reference>
<name>A0A6C0E2M1_9ZZZZ</name>
<organism evidence="1">
    <name type="scientific">viral metagenome</name>
    <dbReference type="NCBI Taxonomy" id="1070528"/>
    <lineage>
        <taxon>unclassified sequences</taxon>
        <taxon>metagenomes</taxon>
        <taxon>organismal metagenomes</taxon>
    </lineage>
</organism>